<dbReference type="SUPFAM" id="SSF52440">
    <property type="entry name" value="PreATP-grasp domain"/>
    <property type="match status" value="1"/>
</dbReference>
<dbReference type="GO" id="GO:0046872">
    <property type="term" value="F:metal ion binding"/>
    <property type="evidence" value="ECO:0007669"/>
    <property type="project" value="InterPro"/>
</dbReference>
<evidence type="ECO:0000256" key="3">
    <source>
        <dbReference type="ARBA" id="ARBA00022840"/>
    </source>
</evidence>
<dbReference type="SUPFAM" id="SSF56059">
    <property type="entry name" value="Glutathione synthetase ATP-binding domain-like"/>
    <property type="match status" value="1"/>
</dbReference>
<dbReference type="RefSeq" id="WP_007786997.1">
    <property type="nucleotide sequence ID" value="NZ_CM001441.1"/>
</dbReference>
<keyword evidence="1" id="KW-0436">Ligase</keyword>
<evidence type="ECO:0000256" key="1">
    <source>
        <dbReference type="ARBA" id="ARBA00022598"/>
    </source>
</evidence>
<evidence type="ECO:0000256" key="2">
    <source>
        <dbReference type="ARBA" id="ARBA00022741"/>
    </source>
</evidence>
<dbReference type="Gene3D" id="3.40.50.20">
    <property type="match status" value="1"/>
</dbReference>
<dbReference type="eggNOG" id="COG0439">
    <property type="taxonomic scope" value="Bacteria"/>
</dbReference>
<evidence type="ECO:0000313" key="6">
    <source>
        <dbReference type="EMBL" id="EHQ91865.1"/>
    </source>
</evidence>
<dbReference type="InterPro" id="IPR013815">
    <property type="entry name" value="ATP_grasp_subdomain_1"/>
</dbReference>
<evidence type="ECO:0000256" key="4">
    <source>
        <dbReference type="PROSITE-ProRule" id="PRU00409"/>
    </source>
</evidence>
<proteinExistence type="predicted"/>
<dbReference type="Gene3D" id="3.30.1490.20">
    <property type="entry name" value="ATP-grasp fold, A domain"/>
    <property type="match status" value="1"/>
</dbReference>
<dbReference type="GO" id="GO:0005524">
    <property type="term" value="F:ATP binding"/>
    <property type="evidence" value="ECO:0007669"/>
    <property type="project" value="UniProtKB-UniRule"/>
</dbReference>
<dbReference type="Proteomes" id="UP000005104">
    <property type="component" value="Chromosome"/>
</dbReference>
<protein>
    <submittedName>
        <fullName evidence="6">Carbamoylphosphate synthase large subunit</fullName>
    </submittedName>
</protein>
<gene>
    <name evidence="6" type="ORF">DesyoDRAFT_4925</name>
</gene>
<dbReference type="EMBL" id="CM001441">
    <property type="protein sequence ID" value="EHQ91865.1"/>
    <property type="molecule type" value="Genomic_DNA"/>
</dbReference>
<dbReference type="AlphaFoldDB" id="H5XZF9"/>
<dbReference type="PANTHER" id="PTHR43585:SF2">
    <property type="entry name" value="ATP-GRASP ENZYME FSQD"/>
    <property type="match status" value="1"/>
</dbReference>
<name>H5XZF9_9FIRM</name>
<sequence>MKSNRFSGKKLLILGSNVGATDIVTYARANGAYTIVADYYSPENSAAKRVADEHILISTGDLGALSTLIQERKVDGVLAGISEFNLLNAMTLSDKFGLSFYCTKEQWDMVESKDQFRALCDRCGVPSPRTYYTGERIPDDIWARLHYPVVIKPVDGSTSAGVSICQTEKELRDAEPVAIKNSIAGKLILEEYIKGHEFTAHYTICNGIPYLACIDNRYPVAINKGLVTTIPIARIYPSLFLEKYMIQVNESMLNLCREIGIQNGVLFIQGLHGNDGFSIFEAGLRCAGEAPYRFIEKLNGINFMDILVDQALLGKVESYDSAKEDPLLKGKCCGIVSFATKGGKVGAIRGLKEAVVSTPSVIEYECRYPEGADTPYGNTLRQLHIRFVMICESREQMAKDVQYLNETITVLNDKGENMCLRFEPNRLFEVL</sequence>
<dbReference type="OrthoDB" id="9813261at2"/>
<evidence type="ECO:0000259" key="5">
    <source>
        <dbReference type="PROSITE" id="PS50975"/>
    </source>
</evidence>
<dbReference type="GO" id="GO:0016874">
    <property type="term" value="F:ligase activity"/>
    <property type="evidence" value="ECO:0007669"/>
    <property type="project" value="UniProtKB-KW"/>
</dbReference>
<dbReference type="PANTHER" id="PTHR43585">
    <property type="entry name" value="FUMIPYRROLE BIOSYNTHESIS PROTEIN C"/>
    <property type="match status" value="1"/>
</dbReference>
<dbReference type="Gene3D" id="3.30.470.20">
    <property type="entry name" value="ATP-grasp fold, B domain"/>
    <property type="match status" value="1"/>
</dbReference>
<feature type="domain" description="ATP-grasp" evidence="5">
    <location>
        <begin position="117"/>
        <end position="312"/>
    </location>
</feature>
<dbReference type="InterPro" id="IPR011761">
    <property type="entry name" value="ATP-grasp"/>
</dbReference>
<keyword evidence="7" id="KW-1185">Reference proteome</keyword>
<dbReference type="Pfam" id="PF13535">
    <property type="entry name" value="ATP-grasp_4"/>
    <property type="match status" value="1"/>
</dbReference>
<dbReference type="STRING" id="768710.DesyoDRAFT_4925"/>
<dbReference type="InterPro" id="IPR052032">
    <property type="entry name" value="ATP-dep_AA_Ligase"/>
</dbReference>
<organism evidence="6 7">
    <name type="scientific">Desulfosporosinus youngiae DSM 17734</name>
    <dbReference type="NCBI Taxonomy" id="768710"/>
    <lineage>
        <taxon>Bacteria</taxon>
        <taxon>Bacillati</taxon>
        <taxon>Bacillota</taxon>
        <taxon>Clostridia</taxon>
        <taxon>Eubacteriales</taxon>
        <taxon>Desulfitobacteriaceae</taxon>
        <taxon>Desulfosporosinus</taxon>
    </lineage>
</organism>
<evidence type="ECO:0000313" key="7">
    <source>
        <dbReference type="Proteomes" id="UP000005104"/>
    </source>
</evidence>
<dbReference type="HOGENOM" id="CLU_029016_5_1_9"/>
<keyword evidence="2 4" id="KW-0547">Nucleotide-binding</keyword>
<keyword evidence="3 4" id="KW-0067">ATP-binding</keyword>
<reference evidence="6 7" key="1">
    <citation type="submission" date="2011-11" db="EMBL/GenBank/DDBJ databases">
        <title>The Noncontiguous Finished genome of Desulfosporosinus youngiae DSM 17734.</title>
        <authorList>
            <consortium name="US DOE Joint Genome Institute (JGI-PGF)"/>
            <person name="Lucas S."/>
            <person name="Han J."/>
            <person name="Lapidus A."/>
            <person name="Cheng J.-F."/>
            <person name="Goodwin L."/>
            <person name="Pitluck S."/>
            <person name="Peters L."/>
            <person name="Ovchinnikova G."/>
            <person name="Lu M."/>
            <person name="Land M.L."/>
            <person name="Hauser L."/>
            <person name="Pester M."/>
            <person name="Spring S."/>
            <person name="Ollivier B."/>
            <person name="Rattei T."/>
            <person name="Klenk H.-P."/>
            <person name="Wagner M."/>
            <person name="Loy A."/>
            <person name="Woyke T.J."/>
        </authorList>
    </citation>
    <scope>NUCLEOTIDE SEQUENCE [LARGE SCALE GENOMIC DNA]</scope>
    <source>
        <strain evidence="6 7">DSM 17734</strain>
    </source>
</reference>
<dbReference type="PROSITE" id="PS50975">
    <property type="entry name" value="ATP_GRASP"/>
    <property type="match status" value="1"/>
</dbReference>
<accession>H5XZF9</accession>
<dbReference type="InterPro" id="IPR016185">
    <property type="entry name" value="PreATP-grasp_dom_sf"/>
</dbReference>